<gene>
    <name evidence="1" type="ORF">MBVG_6850</name>
</gene>
<accession>N9VC53</accession>
<dbReference type="PATRIC" id="fig|1188235.3.peg.682"/>
<dbReference type="InterPro" id="IPR043502">
    <property type="entry name" value="DNA/RNA_pol_sf"/>
</dbReference>
<dbReference type="AlphaFoldDB" id="N9VC53"/>
<evidence type="ECO:0000313" key="2">
    <source>
        <dbReference type="Proteomes" id="UP000013220"/>
    </source>
</evidence>
<dbReference type="Gene3D" id="3.90.1600.10">
    <property type="entry name" value="Palm domain of DNA polymerase"/>
    <property type="match status" value="1"/>
</dbReference>
<name>N9VC53_9BACT</name>
<dbReference type="SUPFAM" id="SSF53098">
    <property type="entry name" value="Ribonuclease H-like"/>
    <property type="match status" value="1"/>
</dbReference>
<comment type="caution">
    <text evidence="1">The sequence shown here is derived from an EMBL/GenBank/DDBJ whole genome shotgun (WGS) entry which is preliminary data.</text>
</comment>
<dbReference type="eggNOG" id="COG0417">
    <property type="taxonomic scope" value="Bacteria"/>
</dbReference>
<evidence type="ECO:0000313" key="1">
    <source>
        <dbReference type="EMBL" id="ENY69006.1"/>
    </source>
</evidence>
<dbReference type="Proteomes" id="UP000013220">
    <property type="component" value="Unassembled WGS sequence"/>
</dbReference>
<organism evidence="1 2">
    <name type="scientific">Mycoplasmopsis bovigenitalium 51080</name>
    <dbReference type="NCBI Taxonomy" id="1188235"/>
    <lineage>
        <taxon>Bacteria</taxon>
        <taxon>Bacillati</taxon>
        <taxon>Mycoplasmatota</taxon>
        <taxon>Mycoplasmoidales</taxon>
        <taxon>Metamycoplasmataceae</taxon>
        <taxon>Mycoplasmopsis</taxon>
    </lineage>
</organism>
<keyword evidence="2" id="KW-1185">Reference proteome</keyword>
<dbReference type="InterPro" id="IPR012337">
    <property type="entry name" value="RNaseH-like_sf"/>
</dbReference>
<protein>
    <submittedName>
        <fullName evidence="1">Putative phage DNA polymerase</fullName>
    </submittedName>
</protein>
<dbReference type="OrthoDB" id="394423at2"/>
<reference evidence="1 2" key="1">
    <citation type="journal article" date="2013" name="Genome Announc.">
        <title>Draft Genome Sequences of Mycoplasma alkalescens, Mycoplasma arginini, and Mycoplasma bovigenitalium, Three Species with Equivocal Pathogenic Status for Cattle.</title>
        <authorList>
            <person name="Manso-Silvan L."/>
            <person name="Tardy F."/>
            <person name="Baranowski E."/>
            <person name="Barre A."/>
            <person name="Blanchard A."/>
            <person name="Breton M."/>
            <person name="Couture C."/>
            <person name="Citti C."/>
            <person name="Dordet-Frisoni E."/>
            <person name="Dupuy V."/>
            <person name="Gaurivaud P."/>
            <person name="Jacob D."/>
            <person name="Lemaitre C."/>
            <person name="Nikolski M."/>
            <person name="Nouvel L.X."/>
            <person name="Poumarat F."/>
            <person name="Thebault P."/>
            <person name="Theil S."/>
            <person name="Thiaucourt F."/>
            <person name="Sirand-Pugnet P."/>
        </authorList>
    </citation>
    <scope>NUCLEOTIDE SEQUENCE [LARGE SCALE GENOMIC DNA]</scope>
    <source>
        <strain evidence="1 2">51080</strain>
    </source>
</reference>
<dbReference type="SUPFAM" id="SSF56672">
    <property type="entry name" value="DNA/RNA polymerases"/>
    <property type="match status" value="1"/>
</dbReference>
<dbReference type="EMBL" id="AORH01000034">
    <property type="protein sequence ID" value="ENY69006.1"/>
    <property type="molecule type" value="Genomic_DNA"/>
</dbReference>
<proteinExistence type="predicted"/>
<dbReference type="InterPro" id="IPR023211">
    <property type="entry name" value="DNA_pol_palm_dom_sf"/>
</dbReference>
<dbReference type="STRING" id="1188235.MBVG_6850"/>
<dbReference type="RefSeq" id="WP_004421604.1">
    <property type="nucleotide sequence ID" value="NZ_AORH01000034.1"/>
</dbReference>
<sequence>MSKKLELIPLDLWVYDIEVYPKFWCISFYNVKTKEIKTFKIGEHLKLQRFIDEKLKGQFVGGFNNSNYDDHILKEILQGINPNGLNNWIVKQRNKPWQWPYNQKINHGFLSFDVLKLLGPGRLSLKKYEAFLGLAIKETQVPFDYDKELTQEQIEQVIEYNIYDVKATAFLFLKFIDQFIIRLKLVEDYNLPNAALHQTMTQITASIFNAHPSRLARYTEYYYEVPQNIKELYAKALPEYNWLLSKLESTKFYSEYHPDFQKEQVNLQLNVNGLIYEFKSGGLHAAKQTIIEDEALIYNSDIVSNYPNLIVKYNYGSRAAKNMEQTIAQLIEKRVQNKKQGNTLVSSYMKELIVRPFGAMGFKFSNLWDSKQRMSICLTGELIIFFLAVKLSNYAEILQVNTDGIMYQIKDVNNLPKIKKILNAWQKITMLDLETTKFAKLWQKDVNNYILVNKEGEIKTKGGMVKYHTKRFHHKDFDEVRGVANNNLTVLDKAVVNYFVYGIEPETTIKQEKDLVAFQFIFDVKGNYSAVFYGDNEVEKASVVRVFYTKQGQPVFKAQKIEGKWRKDKVPFSSERCTIVNDSILNKQAQELDLDYEYYVLLAWSRINQYLNKTPKNAIETTKYPGSCFECGLCSASLLDEIAVREIYDGIEVCKKCYFNNTI</sequence>